<evidence type="ECO:0000256" key="5">
    <source>
        <dbReference type="ARBA" id="ARBA00023136"/>
    </source>
</evidence>
<evidence type="ECO:0000313" key="7">
    <source>
        <dbReference type="EMBL" id="MBM6947258.1"/>
    </source>
</evidence>
<dbReference type="GO" id="GO:0005886">
    <property type="term" value="C:plasma membrane"/>
    <property type="evidence" value="ECO:0007669"/>
    <property type="project" value="UniProtKB-SubCell"/>
</dbReference>
<dbReference type="Pfam" id="PF01925">
    <property type="entry name" value="TauE"/>
    <property type="match status" value="1"/>
</dbReference>
<comment type="subcellular location">
    <subcellularLocation>
        <location evidence="6">Cell membrane</location>
        <topology evidence="6">Multi-pass membrane protein</topology>
    </subcellularLocation>
    <subcellularLocation>
        <location evidence="1">Membrane</location>
        <topology evidence="1">Multi-pass membrane protein</topology>
    </subcellularLocation>
</comment>
<feature type="transmembrane region" description="Helical" evidence="6">
    <location>
        <begin position="171"/>
        <end position="192"/>
    </location>
</feature>
<evidence type="ECO:0000313" key="8">
    <source>
        <dbReference type="Proteomes" id="UP000705508"/>
    </source>
</evidence>
<dbReference type="InterPro" id="IPR002781">
    <property type="entry name" value="TM_pro_TauE-like"/>
</dbReference>
<name>A0A939BFB9_9CLOT</name>
<feature type="transmembrane region" description="Helical" evidence="6">
    <location>
        <begin position="72"/>
        <end position="92"/>
    </location>
</feature>
<proteinExistence type="inferred from homology"/>
<organism evidence="7 8">
    <name type="scientific">Mordavella massiliensis</name>
    <dbReference type="NCBI Taxonomy" id="1871024"/>
    <lineage>
        <taxon>Bacteria</taxon>
        <taxon>Bacillati</taxon>
        <taxon>Bacillota</taxon>
        <taxon>Clostridia</taxon>
        <taxon>Eubacteriales</taxon>
        <taxon>Clostridiaceae</taxon>
        <taxon>Mordavella</taxon>
    </lineage>
</organism>
<keyword evidence="5 6" id="KW-0472">Membrane</keyword>
<keyword evidence="6" id="KW-1003">Cell membrane</keyword>
<comment type="similarity">
    <text evidence="2 6">Belongs to the 4-toluene sulfonate uptake permease (TSUP) (TC 2.A.102) family.</text>
</comment>
<dbReference type="PANTHER" id="PTHR43701">
    <property type="entry name" value="MEMBRANE TRANSPORTER PROTEIN MJ0441-RELATED"/>
    <property type="match status" value="1"/>
</dbReference>
<accession>A0A939BFB9</accession>
<feature type="transmembrane region" description="Helical" evidence="6">
    <location>
        <begin position="98"/>
        <end position="118"/>
    </location>
</feature>
<keyword evidence="4 6" id="KW-1133">Transmembrane helix</keyword>
<keyword evidence="3 6" id="KW-0812">Transmembrane</keyword>
<evidence type="ECO:0000256" key="2">
    <source>
        <dbReference type="ARBA" id="ARBA00009142"/>
    </source>
</evidence>
<dbReference type="PANTHER" id="PTHR43701:SF2">
    <property type="entry name" value="MEMBRANE TRANSPORTER PROTEIN YJNA-RELATED"/>
    <property type="match status" value="1"/>
</dbReference>
<feature type="transmembrane region" description="Helical" evidence="6">
    <location>
        <begin position="7"/>
        <end position="28"/>
    </location>
</feature>
<sequence>MVECLIVILANLLIGGMIGLTGIAGFLLPMLYTGFLGMPAAQGMALSFFAFLISGVLGSWNYYRAKNLDLKLGLWISAGSLAGAAAGVWLNLLLQEGIVKRILYLVVLLSGISILARKDKERNNNQKKDINIFICLLFGLATGAVCALSGAGGPILVMPLLVVLGVPVKTAVGVALFNSIFIAIPSCIGYSLQCDPKSMAVLLAVSMASHGAGVWAGSRNTSFLKPEVLKKAVAVFSVCIALYKLGA</sequence>
<feature type="transmembrane region" description="Helical" evidence="6">
    <location>
        <begin position="130"/>
        <end position="151"/>
    </location>
</feature>
<dbReference type="Proteomes" id="UP000705508">
    <property type="component" value="Unassembled WGS sequence"/>
</dbReference>
<dbReference type="EMBL" id="JACJKS010000001">
    <property type="protein sequence ID" value="MBM6947258.1"/>
    <property type="molecule type" value="Genomic_DNA"/>
</dbReference>
<evidence type="ECO:0000256" key="4">
    <source>
        <dbReference type="ARBA" id="ARBA00022989"/>
    </source>
</evidence>
<dbReference type="AlphaFoldDB" id="A0A939BFB9"/>
<evidence type="ECO:0000256" key="1">
    <source>
        <dbReference type="ARBA" id="ARBA00004141"/>
    </source>
</evidence>
<evidence type="ECO:0000256" key="3">
    <source>
        <dbReference type="ARBA" id="ARBA00022692"/>
    </source>
</evidence>
<feature type="transmembrane region" description="Helical" evidence="6">
    <location>
        <begin position="40"/>
        <end position="60"/>
    </location>
</feature>
<evidence type="ECO:0000256" key="6">
    <source>
        <dbReference type="RuleBase" id="RU363041"/>
    </source>
</evidence>
<gene>
    <name evidence="7" type="ORF">H6A20_01085</name>
</gene>
<reference evidence="7" key="1">
    <citation type="submission" date="2020-08" db="EMBL/GenBank/DDBJ databases">
        <authorList>
            <person name="Cejkova D."/>
            <person name="Kubasova T."/>
            <person name="Jahodarova E."/>
            <person name="Rychlik I."/>
        </authorList>
    </citation>
    <scope>NUCLEOTIDE SEQUENCE</scope>
    <source>
        <strain evidence="7">An582</strain>
    </source>
</reference>
<comment type="caution">
    <text evidence="7">The sequence shown here is derived from an EMBL/GenBank/DDBJ whole genome shotgun (WGS) entry which is preliminary data.</text>
</comment>
<reference evidence="7" key="2">
    <citation type="journal article" date="2021" name="Sci. Rep.">
        <title>The distribution of antibiotic resistance genes in chicken gut microbiota commensals.</title>
        <authorList>
            <person name="Juricova H."/>
            <person name="Matiasovicova J."/>
            <person name="Kubasova T."/>
            <person name="Cejkova D."/>
            <person name="Rychlik I."/>
        </authorList>
    </citation>
    <scope>NUCLEOTIDE SEQUENCE</scope>
    <source>
        <strain evidence="7">An582</strain>
    </source>
</reference>
<protein>
    <recommendedName>
        <fullName evidence="6">Probable membrane transporter protein</fullName>
    </recommendedName>
</protein>
<dbReference type="InterPro" id="IPR051598">
    <property type="entry name" value="TSUP/Inactive_protease-like"/>
</dbReference>